<evidence type="ECO:0000256" key="1">
    <source>
        <dbReference type="SAM" id="MobiDB-lite"/>
    </source>
</evidence>
<accession>A0ABP6L504</accession>
<feature type="compositionally biased region" description="Low complexity" evidence="1">
    <location>
        <begin position="169"/>
        <end position="182"/>
    </location>
</feature>
<comment type="caution">
    <text evidence="2">The sequence shown here is derived from an EMBL/GenBank/DDBJ whole genome shotgun (WGS) entry which is preliminary data.</text>
</comment>
<evidence type="ECO:0000313" key="3">
    <source>
        <dbReference type="Proteomes" id="UP001501035"/>
    </source>
</evidence>
<evidence type="ECO:0000313" key="2">
    <source>
        <dbReference type="EMBL" id="GAA3032836.1"/>
    </source>
</evidence>
<protein>
    <submittedName>
        <fullName evidence="2">Uncharacterized protein</fullName>
    </submittedName>
</protein>
<name>A0ABP6L504_9ACTN</name>
<sequence length="196" mass="20509">MNAILPGHAGRSLGGMTDDRQLGSDMRGTTEPELTAPVSLTGPDGRLNRAAVGFARSPLVDTDGIGRGVRGRGRNKRWEYWNVITPAHIVGITVSSIDYAAVHEVWIYDRATGEEVGKAAAVVPPRGVELPGSLAAGLTRARARNLRIDLTPLTGAGPDCRRRSPAPPSTSSCSVPTVTTASRSSCRGATPGSSTR</sequence>
<organism evidence="2 3">
    <name type="scientific">Gordonia defluvii</name>
    <dbReference type="NCBI Taxonomy" id="283718"/>
    <lineage>
        <taxon>Bacteria</taxon>
        <taxon>Bacillati</taxon>
        <taxon>Actinomycetota</taxon>
        <taxon>Actinomycetes</taxon>
        <taxon>Mycobacteriales</taxon>
        <taxon>Gordoniaceae</taxon>
        <taxon>Gordonia</taxon>
    </lineage>
</organism>
<feature type="region of interest" description="Disordered" evidence="1">
    <location>
        <begin position="154"/>
        <end position="196"/>
    </location>
</feature>
<dbReference type="Proteomes" id="UP001501035">
    <property type="component" value="Unassembled WGS sequence"/>
</dbReference>
<feature type="region of interest" description="Disordered" evidence="1">
    <location>
        <begin position="1"/>
        <end position="35"/>
    </location>
</feature>
<reference evidence="3" key="1">
    <citation type="journal article" date="2019" name="Int. J. Syst. Evol. Microbiol.">
        <title>The Global Catalogue of Microorganisms (GCM) 10K type strain sequencing project: providing services to taxonomists for standard genome sequencing and annotation.</title>
        <authorList>
            <consortium name="The Broad Institute Genomics Platform"/>
            <consortium name="The Broad Institute Genome Sequencing Center for Infectious Disease"/>
            <person name="Wu L."/>
            <person name="Ma J."/>
        </authorList>
    </citation>
    <scope>NUCLEOTIDE SEQUENCE [LARGE SCALE GENOMIC DNA]</scope>
    <source>
        <strain evidence="3">JCM 14234</strain>
    </source>
</reference>
<feature type="compositionally biased region" description="Polar residues" evidence="1">
    <location>
        <begin position="183"/>
        <end position="196"/>
    </location>
</feature>
<keyword evidence="3" id="KW-1185">Reference proteome</keyword>
<gene>
    <name evidence="2" type="ORF">GCM10010528_12510</name>
</gene>
<dbReference type="InterPro" id="IPR021243">
    <property type="entry name" value="DUF2804"/>
</dbReference>
<dbReference type="EMBL" id="BAAAVS010000019">
    <property type="protein sequence ID" value="GAA3032836.1"/>
    <property type="molecule type" value="Genomic_DNA"/>
</dbReference>
<proteinExistence type="predicted"/>
<dbReference type="Pfam" id="PF10974">
    <property type="entry name" value="DUF2804"/>
    <property type="match status" value="1"/>
</dbReference>